<sequence>MPPALLTGLRVLAVEQYGAGPFGTQWLSDLGAEVIKIENPADGGDVSRTVGPHFNKDLPATVESLFYHGLNRNKRSLTLNLADPRGKAIFLKLAATADAVASNLRGDVPARIGITFDALADVNPKIVCAHLTGYGRENEREKWPGYDYLMQAETGYFDLTGDPDGPPSRAGLSLVDLMTGTVLALMLVSGVMDARKTGKGRDLDISLFDLALYNLNYVATWQLNTGVSTTRLRRSSHPSITPCQTYKTKDGWIFLMCNKEKFWPILCNLVDRPQYIDDERFRSFPDRLKHRALVTEVLDDALQAKTTQEWLEAFAGRIPCSPIYNVADALANPFVTGRGSIESVTADGGAEIKMLSNPIRGKGAAAPSKAGPLLGEYTSALLREIGISPDEEASLRAEKVL</sequence>
<evidence type="ECO:0000313" key="3">
    <source>
        <dbReference type="Proteomes" id="UP000236884"/>
    </source>
</evidence>
<dbReference type="EMBL" id="AP014946">
    <property type="protein sequence ID" value="BAT60142.1"/>
    <property type="molecule type" value="Genomic_DNA"/>
</dbReference>
<reference evidence="2 3" key="1">
    <citation type="submission" date="2015-08" db="EMBL/GenBank/DDBJ databases">
        <title>Investigation of the bacterial diversity of lava forest soil.</title>
        <authorList>
            <person name="Lee J.S."/>
        </authorList>
    </citation>
    <scope>NUCLEOTIDE SEQUENCE [LARGE SCALE GENOMIC DNA]</scope>
    <source>
        <strain evidence="2 3">GJW-30</strain>
    </source>
</reference>
<dbReference type="AlphaFoldDB" id="A0A0S3PW75"/>
<dbReference type="SUPFAM" id="SSF89796">
    <property type="entry name" value="CoA-transferase family III (CaiB/BaiF)"/>
    <property type="match status" value="1"/>
</dbReference>
<dbReference type="Pfam" id="PF02515">
    <property type="entry name" value="CoA_transf_3"/>
    <property type="match status" value="1"/>
</dbReference>
<organism evidence="2 3">
    <name type="scientific">Variibacter gotjawalensis</name>
    <dbReference type="NCBI Taxonomy" id="1333996"/>
    <lineage>
        <taxon>Bacteria</taxon>
        <taxon>Pseudomonadati</taxon>
        <taxon>Pseudomonadota</taxon>
        <taxon>Alphaproteobacteria</taxon>
        <taxon>Hyphomicrobiales</taxon>
        <taxon>Nitrobacteraceae</taxon>
        <taxon>Variibacter</taxon>
    </lineage>
</organism>
<dbReference type="PANTHER" id="PTHR48207:SF3">
    <property type="entry name" value="SUCCINATE--HYDROXYMETHYLGLUTARATE COA-TRANSFERASE"/>
    <property type="match status" value="1"/>
</dbReference>
<dbReference type="PANTHER" id="PTHR48207">
    <property type="entry name" value="SUCCINATE--HYDROXYMETHYLGLUTARATE COA-TRANSFERASE"/>
    <property type="match status" value="1"/>
</dbReference>
<dbReference type="KEGG" id="vgo:GJW-30_1_02678"/>
<keyword evidence="3" id="KW-1185">Reference proteome</keyword>
<accession>A0A0S3PW75</accession>
<protein>
    <submittedName>
        <fullName evidence="2">Formyl-coenzyme A transferase</fullName>
        <ecNumber evidence="2">2.8.3.16</ecNumber>
    </submittedName>
</protein>
<dbReference type="RefSeq" id="WP_096356097.1">
    <property type="nucleotide sequence ID" value="NZ_AP014946.1"/>
</dbReference>
<dbReference type="Gene3D" id="3.40.50.10540">
    <property type="entry name" value="Crotonobetainyl-coa:carnitine coa-transferase, domain 1"/>
    <property type="match status" value="1"/>
</dbReference>
<dbReference type="InterPro" id="IPR003673">
    <property type="entry name" value="CoA-Trfase_fam_III"/>
</dbReference>
<dbReference type="InterPro" id="IPR050483">
    <property type="entry name" value="CoA-transferase_III_domain"/>
</dbReference>
<dbReference type="Proteomes" id="UP000236884">
    <property type="component" value="Chromosome"/>
</dbReference>
<proteinExistence type="predicted"/>
<dbReference type="Gene3D" id="3.30.1540.10">
    <property type="entry name" value="formyl-coa transferase, domain 3"/>
    <property type="match status" value="1"/>
</dbReference>
<dbReference type="EC" id="2.8.3.16" evidence="2"/>
<keyword evidence="1 2" id="KW-0808">Transferase</keyword>
<dbReference type="OrthoDB" id="7488526at2"/>
<dbReference type="InterPro" id="IPR023606">
    <property type="entry name" value="CoA-Trfase_III_dom_1_sf"/>
</dbReference>
<name>A0A0S3PW75_9BRAD</name>
<dbReference type="InterPro" id="IPR044855">
    <property type="entry name" value="CoA-Trfase_III_dom3_sf"/>
</dbReference>
<evidence type="ECO:0000256" key="1">
    <source>
        <dbReference type="ARBA" id="ARBA00022679"/>
    </source>
</evidence>
<dbReference type="GO" id="GO:0033608">
    <property type="term" value="F:formyl-CoA transferase activity"/>
    <property type="evidence" value="ECO:0007669"/>
    <property type="project" value="UniProtKB-EC"/>
</dbReference>
<evidence type="ECO:0000313" key="2">
    <source>
        <dbReference type="EMBL" id="BAT60142.1"/>
    </source>
</evidence>
<gene>
    <name evidence="2" type="primary">frc_11</name>
    <name evidence="2" type="ORF">GJW-30_1_02678</name>
</gene>